<evidence type="ECO:0000313" key="1">
    <source>
        <dbReference type="EMBL" id="HJF34334.1"/>
    </source>
</evidence>
<dbReference type="EMBL" id="DYWT01000318">
    <property type="protein sequence ID" value="HJF34334.1"/>
    <property type="molecule type" value="Genomic_DNA"/>
</dbReference>
<evidence type="ECO:0000313" key="2">
    <source>
        <dbReference type="Proteomes" id="UP000698173"/>
    </source>
</evidence>
<dbReference type="AlphaFoldDB" id="A0A921KGI7"/>
<dbReference type="Proteomes" id="UP000698173">
    <property type="component" value="Unassembled WGS sequence"/>
</dbReference>
<sequence>MSEFQITLHFNDNESFIMNLPASSLEDASVKVTQMIQDKHIHQDIKKDSYIKGYNLGMVQRFHVSNR</sequence>
<name>A0A921KGI7_SPOPS</name>
<protein>
    <submittedName>
        <fullName evidence="1">Uncharacterized protein</fullName>
    </submittedName>
</protein>
<reference evidence="1" key="1">
    <citation type="journal article" date="2021" name="PeerJ">
        <title>Extensive microbial diversity within the chicken gut microbiome revealed by metagenomics and culture.</title>
        <authorList>
            <person name="Gilroy R."/>
            <person name="Ravi A."/>
            <person name="Getino M."/>
            <person name="Pursley I."/>
            <person name="Horton D.L."/>
            <person name="Alikhan N.F."/>
            <person name="Baker D."/>
            <person name="Gharbi K."/>
            <person name="Hall N."/>
            <person name="Watson M."/>
            <person name="Adriaenssens E.M."/>
            <person name="Foster-Nyarko E."/>
            <person name="Jarju S."/>
            <person name="Secka A."/>
            <person name="Antonio M."/>
            <person name="Oren A."/>
            <person name="Chaudhuri R.R."/>
            <person name="La Ragione R."/>
            <person name="Hildebrand F."/>
            <person name="Pallen M.J."/>
        </authorList>
    </citation>
    <scope>NUCLEOTIDE SEQUENCE</scope>
    <source>
        <strain evidence="1">CHK171-7178</strain>
    </source>
</reference>
<gene>
    <name evidence="1" type="ORF">K8V56_21430</name>
</gene>
<accession>A0A921KGI7</accession>
<reference evidence="1" key="2">
    <citation type="submission" date="2021-09" db="EMBL/GenBank/DDBJ databases">
        <authorList>
            <person name="Gilroy R."/>
        </authorList>
    </citation>
    <scope>NUCLEOTIDE SEQUENCE</scope>
    <source>
        <strain evidence="1">CHK171-7178</strain>
    </source>
</reference>
<organism evidence="1 2">
    <name type="scientific">Sporosarcina psychrophila</name>
    <name type="common">Bacillus psychrophilus</name>
    <dbReference type="NCBI Taxonomy" id="1476"/>
    <lineage>
        <taxon>Bacteria</taxon>
        <taxon>Bacillati</taxon>
        <taxon>Bacillota</taxon>
        <taxon>Bacilli</taxon>
        <taxon>Bacillales</taxon>
        <taxon>Caryophanaceae</taxon>
        <taxon>Sporosarcina</taxon>
    </lineage>
</organism>
<comment type="caution">
    <text evidence="1">The sequence shown here is derived from an EMBL/GenBank/DDBJ whole genome shotgun (WGS) entry which is preliminary data.</text>
</comment>
<proteinExistence type="predicted"/>